<organism evidence="6 7">
    <name type="scientific">Buttiauxella warmboldiae</name>
    <dbReference type="NCBI Taxonomy" id="82993"/>
    <lineage>
        <taxon>Bacteria</taxon>
        <taxon>Pseudomonadati</taxon>
        <taxon>Pseudomonadota</taxon>
        <taxon>Gammaproteobacteria</taxon>
        <taxon>Enterobacterales</taxon>
        <taxon>Enterobacteriaceae</taxon>
        <taxon>Buttiauxella</taxon>
    </lineage>
</organism>
<dbReference type="AlphaFoldDB" id="A0A3N5DMP5"/>
<evidence type="ECO:0000256" key="3">
    <source>
        <dbReference type="ARBA" id="ARBA00022989"/>
    </source>
</evidence>
<protein>
    <submittedName>
        <fullName evidence="6">DUF1656 domain-containing protein</fullName>
    </submittedName>
</protein>
<evidence type="ECO:0000313" key="7">
    <source>
        <dbReference type="Proteomes" id="UP000268615"/>
    </source>
</evidence>
<evidence type="ECO:0000256" key="5">
    <source>
        <dbReference type="SAM" id="Phobius"/>
    </source>
</evidence>
<dbReference type="OrthoDB" id="5902102at2"/>
<dbReference type="RefSeq" id="WP_124022941.1">
    <property type="nucleotide sequence ID" value="NZ_RPOH01000012.1"/>
</dbReference>
<keyword evidence="4 5" id="KW-0472">Membrane</keyword>
<dbReference type="InterPro" id="IPR012451">
    <property type="entry name" value="DUF1656"/>
</dbReference>
<sequence length="80" mass="9121">MNSRFLTSGLPLQDLVVGASLYFPPLFKAVIVGFFIWLMLHHLLRDWIYSGEIWHPTLMDLSLFSLSVSAGLVILMVWQA</sequence>
<dbReference type="Proteomes" id="UP000268615">
    <property type="component" value="Unassembled WGS sequence"/>
</dbReference>
<keyword evidence="7" id="KW-1185">Reference proteome</keyword>
<evidence type="ECO:0000256" key="2">
    <source>
        <dbReference type="ARBA" id="ARBA00022692"/>
    </source>
</evidence>
<keyword evidence="2 5" id="KW-0812">Transmembrane</keyword>
<dbReference type="Pfam" id="PF07869">
    <property type="entry name" value="DUF1656"/>
    <property type="match status" value="1"/>
</dbReference>
<keyword evidence="1" id="KW-1003">Cell membrane</keyword>
<evidence type="ECO:0000256" key="4">
    <source>
        <dbReference type="ARBA" id="ARBA00023136"/>
    </source>
</evidence>
<feature type="transmembrane region" description="Helical" evidence="5">
    <location>
        <begin position="20"/>
        <end position="40"/>
    </location>
</feature>
<comment type="caution">
    <text evidence="6">The sequence shown here is derived from an EMBL/GenBank/DDBJ whole genome shotgun (WGS) entry which is preliminary data.</text>
</comment>
<evidence type="ECO:0000313" key="6">
    <source>
        <dbReference type="EMBL" id="RPH29974.1"/>
    </source>
</evidence>
<feature type="transmembrane region" description="Helical" evidence="5">
    <location>
        <begin position="61"/>
        <end position="78"/>
    </location>
</feature>
<name>A0A3N5DMP5_9ENTR</name>
<proteinExistence type="predicted"/>
<dbReference type="EMBL" id="RPOH01000012">
    <property type="protein sequence ID" value="RPH29974.1"/>
    <property type="molecule type" value="Genomic_DNA"/>
</dbReference>
<reference evidence="6 7" key="1">
    <citation type="submission" date="2018-11" db="EMBL/GenBank/DDBJ databases">
        <title>Draft genome sequence of Buttiauxella warmboldiae CCUG 35512.</title>
        <authorList>
            <person name="Salva-Serra F."/>
            <person name="Marathe N."/>
            <person name="Moore E."/>
            <person name="Svensson L."/>
            <person name="Engstrom-Jakobsson H."/>
        </authorList>
    </citation>
    <scope>NUCLEOTIDE SEQUENCE [LARGE SCALE GENOMIC DNA]</scope>
    <source>
        <strain evidence="6 7">CCUG 35512</strain>
    </source>
</reference>
<gene>
    <name evidence="6" type="ORF">EHN07_04180</name>
</gene>
<accession>A0A3N5DMP5</accession>
<keyword evidence="3 5" id="KW-1133">Transmembrane helix</keyword>
<evidence type="ECO:0000256" key="1">
    <source>
        <dbReference type="ARBA" id="ARBA00022475"/>
    </source>
</evidence>